<feature type="non-terminal residue" evidence="7">
    <location>
        <position position="1"/>
    </location>
</feature>
<dbReference type="OrthoDB" id="6367910at2759"/>
<sequence>MSSTMNGLQELDYVEALKTYQKTRLDHIRSESSKLTLYLQTLRSNVAKLESRRRKDTNDAIDWIQKISRLRENNLQLRIDCHCLSIEVDLYASGRMALGVMDDNFYNQLRVLQSNRPPVPIIATVSGAAPPVPQRPYPVQQMPRYRHPLHTVRYTYQQVYCPSLGLLSQVPPTPNTTPVHHRLLPRIPAHNMHRQQMPFPSIERPITSAPPLPPRSDRAMMSSPVGRPRIMSAPQSGANRGRDLIDGDDDEGERWVCPKCTVENHSALTYCEVCELPRSVRLVDSTDTVDGVPVRNGTQSCAQCANTCNNSHKNSF</sequence>
<dbReference type="PANTHER" id="PTHR46253:SF1">
    <property type="entry name" value="TAB2"/>
    <property type="match status" value="1"/>
</dbReference>
<dbReference type="AlphaFoldDB" id="A0A7R9QRT9"/>
<dbReference type="InterPro" id="IPR036443">
    <property type="entry name" value="Znf_RanBP2_sf"/>
</dbReference>
<feature type="domain" description="RanBP2-type" evidence="6">
    <location>
        <begin position="250"/>
        <end position="280"/>
    </location>
</feature>
<accession>A0A7R9QRT9</accession>
<keyword evidence="1" id="KW-0479">Metal-binding</keyword>
<protein>
    <recommendedName>
        <fullName evidence="6">RanBP2-type domain-containing protein</fullName>
    </recommendedName>
</protein>
<evidence type="ECO:0000259" key="6">
    <source>
        <dbReference type="PROSITE" id="PS50199"/>
    </source>
</evidence>
<proteinExistence type="predicted"/>
<organism evidence="7">
    <name type="scientific">Oppiella nova</name>
    <dbReference type="NCBI Taxonomy" id="334625"/>
    <lineage>
        <taxon>Eukaryota</taxon>
        <taxon>Metazoa</taxon>
        <taxon>Ecdysozoa</taxon>
        <taxon>Arthropoda</taxon>
        <taxon>Chelicerata</taxon>
        <taxon>Arachnida</taxon>
        <taxon>Acari</taxon>
        <taxon>Acariformes</taxon>
        <taxon>Sarcoptiformes</taxon>
        <taxon>Oribatida</taxon>
        <taxon>Brachypylina</taxon>
        <taxon>Oppioidea</taxon>
        <taxon>Oppiidae</taxon>
        <taxon>Oppiella</taxon>
    </lineage>
</organism>
<dbReference type="SUPFAM" id="SSF90209">
    <property type="entry name" value="Ran binding protein zinc finger-like"/>
    <property type="match status" value="1"/>
</dbReference>
<evidence type="ECO:0000256" key="3">
    <source>
        <dbReference type="ARBA" id="ARBA00022833"/>
    </source>
</evidence>
<keyword evidence="3" id="KW-0862">Zinc</keyword>
<dbReference type="Gene3D" id="4.10.1060.10">
    <property type="entry name" value="Zinc finger, RanBP2-type"/>
    <property type="match status" value="1"/>
</dbReference>
<keyword evidence="8" id="KW-1185">Reference proteome</keyword>
<dbReference type="SMART" id="SM00547">
    <property type="entry name" value="ZnF_RBZ"/>
    <property type="match status" value="1"/>
</dbReference>
<keyword evidence="2 4" id="KW-0863">Zinc-finger</keyword>
<dbReference type="InterPro" id="IPR001876">
    <property type="entry name" value="Znf_RanBP2"/>
</dbReference>
<evidence type="ECO:0000313" key="8">
    <source>
        <dbReference type="Proteomes" id="UP000728032"/>
    </source>
</evidence>
<dbReference type="PROSITE" id="PS01358">
    <property type="entry name" value="ZF_RANBP2_1"/>
    <property type="match status" value="1"/>
</dbReference>
<evidence type="ECO:0000256" key="1">
    <source>
        <dbReference type="ARBA" id="ARBA00022723"/>
    </source>
</evidence>
<evidence type="ECO:0000256" key="2">
    <source>
        <dbReference type="ARBA" id="ARBA00022771"/>
    </source>
</evidence>
<dbReference type="Pfam" id="PF00641">
    <property type="entry name" value="Zn_ribbon_RanBP"/>
    <property type="match status" value="1"/>
</dbReference>
<dbReference type="EMBL" id="CAJPVJ010010672">
    <property type="protein sequence ID" value="CAG2173352.1"/>
    <property type="molecule type" value="Genomic_DNA"/>
</dbReference>
<reference evidence="7" key="1">
    <citation type="submission" date="2020-11" db="EMBL/GenBank/DDBJ databases">
        <authorList>
            <person name="Tran Van P."/>
        </authorList>
    </citation>
    <scope>NUCLEOTIDE SEQUENCE</scope>
</reference>
<dbReference type="EMBL" id="OC925497">
    <property type="protein sequence ID" value="CAD7656165.1"/>
    <property type="molecule type" value="Genomic_DNA"/>
</dbReference>
<evidence type="ECO:0000313" key="7">
    <source>
        <dbReference type="EMBL" id="CAD7656165.1"/>
    </source>
</evidence>
<feature type="region of interest" description="Disordered" evidence="5">
    <location>
        <begin position="223"/>
        <end position="242"/>
    </location>
</feature>
<dbReference type="Proteomes" id="UP000728032">
    <property type="component" value="Unassembled WGS sequence"/>
</dbReference>
<dbReference type="GO" id="GO:0008270">
    <property type="term" value="F:zinc ion binding"/>
    <property type="evidence" value="ECO:0007669"/>
    <property type="project" value="UniProtKB-KW"/>
</dbReference>
<dbReference type="PROSITE" id="PS50199">
    <property type="entry name" value="ZF_RANBP2_2"/>
    <property type="match status" value="1"/>
</dbReference>
<evidence type="ECO:0000256" key="5">
    <source>
        <dbReference type="SAM" id="MobiDB-lite"/>
    </source>
</evidence>
<dbReference type="PANTHER" id="PTHR46253">
    <property type="entry name" value="TGF-BETA-ACTIVATED KINASE 1 AND MAP3K7-BINDING PROTEIN TAB"/>
    <property type="match status" value="1"/>
</dbReference>
<gene>
    <name evidence="7" type="ORF">ONB1V03_LOCUS12805</name>
</gene>
<name>A0A7R9QRT9_9ACAR</name>
<evidence type="ECO:0000256" key="4">
    <source>
        <dbReference type="PROSITE-ProRule" id="PRU00322"/>
    </source>
</evidence>